<feature type="transmembrane region" description="Helical" evidence="8">
    <location>
        <begin position="298"/>
        <end position="319"/>
    </location>
</feature>
<dbReference type="GO" id="GO:0006612">
    <property type="term" value="P:protein targeting to membrane"/>
    <property type="evidence" value="ECO:0007669"/>
    <property type="project" value="TreeGrafter"/>
</dbReference>
<feature type="region of interest" description="Disordered" evidence="9">
    <location>
        <begin position="576"/>
        <end position="595"/>
    </location>
</feature>
<dbReference type="GO" id="GO:0005794">
    <property type="term" value="C:Golgi apparatus"/>
    <property type="evidence" value="ECO:0007669"/>
    <property type="project" value="TreeGrafter"/>
</dbReference>
<dbReference type="Pfam" id="PF01529">
    <property type="entry name" value="DHHC"/>
    <property type="match status" value="1"/>
</dbReference>
<feature type="compositionally biased region" description="Basic and acidic residues" evidence="9">
    <location>
        <begin position="584"/>
        <end position="595"/>
    </location>
</feature>
<dbReference type="AlphaFoldDB" id="A0A9D4AJN8"/>
<evidence type="ECO:0000256" key="6">
    <source>
        <dbReference type="ARBA" id="ARBA00023136"/>
    </source>
</evidence>
<keyword evidence="7 8" id="KW-0012">Acyltransferase</keyword>
<dbReference type="PANTHER" id="PTHR22883:SF439">
    <property type="entry name" value="S-ACYLTRANSFERASE"/>
    <property type="match status" value="1"/>
</dbReference>
<evidence type="ECO:0000256" key="2">
    <source>
        <dbReference type="ARBA" id="ARBA00008574"/>
    </source>
</evidence>
<proteinExistence type="inferred from homology"/>
<comment type="domain">
    <text evidence="8">The DHHC domain is required for palmitoyltransferase activity.</text>
</comment>
<dbReference type="InterPro" id="IPR001594">
    <property type="entry name" value="Palmitoyltrfase_DHHC"/>
</dbReference>
<evidence type="ECO:0000259" key="10">
    <source>
        <dbReference type="Pfam" id="PF01529"/>
    </source>
</evidence>
<dbReference type="GO" id="GO:0019706">
    <property type="term" value="F:protein-cysteine S-palmitoyltransferase activity"/>
    <property type="evidence" value="ECO:0007669"/>
    <property type="project" value="UniProtKB-EC"/>
</dbReference>
<evidence type="ECO:0000256" key="4">
    <source>
        <dbReference type="ARBA" id="ARBA00022692"/>
    </source>
</evidence>
<name>A0A9D4AJN8_9ROSI</name>
<feature type="transmembrane region" description="Helical" evidence="8">
    <location>
        <begin position="458"/>
        <end position="484"/>
    </location>
</feature>
<evidence type="ECO:0000256" key="7">
    <source>
        <dbReference type="ARBA" id="ARBA00023315"/>
    </source>
</evidence>
<dbReference type="PANTHER" id="PTHR22883">
    <property type="entry name" value="ZINC FINGER DHHC DOMAIN CONTAINING PROTEIN"/>
    <property type="match status" value="1"/>
</dbReference>
<dbReference type="PROSITE" id="PS50216">
    <property type="entry name" value="DHHC"/>
    <property type="match status" value="1"/>
</dbReference>
<organism evidence="11 12">
    <name type="scientific">Gossypium stocksii</name>
    <dbReference type="NCBI Taxonomy" id="47602"/>
    <lineage>
        <taxon>Eukaryota</taxon>
        <taxon>Viridiplantae</taxon>
        <taxon>Streptophyta</taxon>
        <taxon>Embryophyta</taxon>
        <taxon>Tracheophyta</taxon>
        <taxon>Spermatophyta</taxon>
        <taxon>Magnoliopsida</taxon>
        <taxon>eudicotyledons</taxon>
        <taxon>Gunneridae</taxon>
        <taxon>Pentapetalae</taxon>
        <taxon>rosids</taxon>
        <taxon>malvids</taxon>
        <taxon>Malvales</taxon>
        <taxon>Malvaceae</taxon>
        <taxon>Malvoideae</taxon>
        <taxon>Gossypium</taxon>
    </lineage>
</organism>
<dbReference type="EMBL" id="JAIQCV010000002">
    <property type="protein sequence ID" value="KAH1123003.1"/>
    <property type="molecule type" value="Genomic_DNA"/>
</dbReference>
<keyword evidence="3 8" id="KW-0808">Transferase</keyword>
<reference evidence="11 12" key="1">
    <citation type="journal article" date="2021" name="Plant Biotechnol. J.">
        <title>Multi-omics assisted identification of the key and species-specific regulatory components of drought-tolerant mechanisms in Gossypium stocksii.</title>
        <authorList>
            <person name="Yu D."/>
            <person name="Ke L."/>
            <person name="Zhang D."/>
            <person name="Wu Y."/>
            <person name="Sun Y."/>
            <person name="Mei J."/>
            <person name="Sun J."/>
            <person name="Sun Y."/>
        </authorList>
    </citation>
    <scope>NUCLEOTIDE SEQUENCE [LARGE SCALE GENOMIC DNA]</scope>
    <source>
        <strain evidence="12">cv. E1</strain>
        <tissue evidence="11">Leaf</tissue>
    </source>
</reference>
<feature type="transmembrane region" description="Helical" evidence="8">
    <location>
        <begin position="266"/>
        <end position="286"/>
    </location>
</feature>
<feature type="compositionally biased region" description="Low complexity" evidence="9">
    <location>
        <begin position="221"/>
        <end position="230"/>
    </location>
</feature>
<evidence type="ECO:0000256" key="1">
    <source>
        <dbReference type="ARBA" id="ARBA00004127"/>
    </source>
</evidence>
<comment type="caution">
    <text evidence="11">The sequence shown here is derived from an EMBL/GenBank/DDBJ whole genome shotgun (WGS) entry which is preliminary data.</text>
</comment>
<evidence type="ECO:0000256" key="8">
    <source>
        <dbReference type="RuleBase" id="RU079119"/>
    </source>
</evidence>
<gene>
    <name evidence="11" type="ORF">J1N35_006163</name>
</gene>
<evidence type="ECO:0000313" key="12">
    <source>
        <dbReference type="Proteomes" id="UP000828251"/>
    </source>
</evidence>
<evidence type="ECO:0000313" key="11">
    <source>
        <dbReference type="EMBL" id="KAH1123003.1"/>
    </source>
</evidence>
<evidence type="ECO:0000256" key="9">
    <source>
        <dbReference type="SAM" id="MobiDB-lite"/>
    </source>
</evidence>
<evidence type="ECO:0000256" key="3">
    <source>
        <dbReference type="ARBA" id="ARBA00022679"/>
    </source>
</evidence>
<feature type="region of interest" description="Disordered" evidence="9">
    <location>
        <begin position="115"/>
        <end position="140"/>
    </location>
</feature>
<evidence type="ECO:0000256" key="5">
    <source>
        <dbReference type="ARBA" id="ARBA00022989"/>
    </source>
</evidence>
<dbReference type="Proteomes" id="UP000828251">
    <property type="component" value="Unassembled WGS sequence"/>
</dbReference>
<comment type="subcellular location">
    <subcellularLocation>
        <location evidence="1">Endomembrane system</location>
        <topology evidence="1">Multi-pass membrane protein</topology>
    </subcellularLocation>
</comment>
<keyword evidence="6 8" id="KW-0472">Membrane</keyword>
<dbReference type="GO" id="GO:0005783">
    <property type="term" value="C:endoplasmic reticulum"/>
    <property type="evidence" value="ECO:0007669"/>
    <property type="project" value="TreeGrafter"/>
</dbReference>
<dbReference type="InterPro" id="IPR039859">
    <property type="entry name" value="PFA4/ZDH16/20/ERF2-like"/>
</dbReference>
<comment type="similarity">
    <text evidence="2 8">Belongs to the DHHC palmitoyltransferase family.</text>
</comment>
<feature type="transmembrane region" description="Helical" evidence="8">
    <location>
        <begin position="418"/>
        <end position="437"/>
    </location>
</feature>
<accession>A0A9D4AJN8</accession>
<protein>
    <recommendedName>
        <fullName evidence="8">S-acyltransferase</fullName>
        <ecNumber evidence="8">2.3.1.225</ecNumber>
    </recommendedName>
    <alternativeName>
        <fullName evidence="8">Palmitoyltransferase</fullName>
    </alternativeName>
</protein>
<feature type="region of interest" description="Disordered" evidence="9">
    <location>
        <begin position="210"/>
        <end position="239"/>
    </location>
</feature>
<keyword evidence="4 8" id="KW-0812">Transmembrane</keyword>
<comment type="catalytic activity">
    <reaction evidence="8">
        <text>L-cysteinyl-[protein] + hexadecanoyl-CoA = S-hexadecanoyl-L-cysteinyl-[protein] + CoA</text>
        <dbReference type="Rhea" id="RHEA:36683"/>
        <dbReference type="Rhea" id="RHEA-COMP:10131"/>
        <dbReference type="Rhea" id="RHEA-COMP:11032"/>
        <dbReference type="ChEBI" id="CHEBI:29950"/>
        <dbReference type="ChEBI" id="CHEBI:57287"/>
        <dbReference type="ChEBI" id="CHEBI:57379"/>
        <dbReference type="ChEBI" id="CHEBI:74151"/>
        <dbReference type="EC" id="2.3.1.225"/>
    </reaction>
</comment>
<feature type="domain" description="Palmitoyltransferase DHHC" evidence="10">
    <location>
        <begin position="374"/>
        <end position="496"/>
    </location>
</feature>
<dbReference type="EC" id="2.3.1.225" evidence="8"/>
<keyword evidence="5 8" id="KW-1133">Transmembrane helix</keyword>
<feature type="transmembrane region" description="Helical" evidence="8">
    <location>
        <begin position="182"/>
        <end position="201"/>
    </location>
</feature>
<feature type="compositionally biased region" description="Basic and acidic residues" evidence="9">
    <location>
        <begin position="115"/>
        <end position="128"/>
    </location>
</feature>
<dbReference type="OrthoDB" id="4096362at2759"/>
<keyword evidence="12" id="KW-1185">Reference proteome</keyword>
<sequence length="595" mass="67526">MGFREFHYFDLALLESSRTRWRVGNGCDIGVYQDPWLIDDNFYVDSLSLPVKSRLLKRGIFVTQVCREGDGNEDIEHALLCYYKAQAVWTIAMVPTEWMVANVVYPEAESQSTSKIEDGSEVGMREGLPESPRTCQPTPSQPFKCNVNAPVFVDEPTIKVGLVLRDSHDVLIKKGCRHLKGFIFFSSLWVFVSHYHVPWVMHPTELKDRTKRSMRTSKSQIYDSSSIEIDPSPPNSTPKRTYQVWKGNNKFCCGGRIILGPDASSLFLTSFLIGCPAIAFCIKMALHIKPQDTIFNHQILLGGLILTVLDLGFLFLTSFGDPGIIPRNTKPPESSSDDDDLCKSTSFDWANGKTGTLRLPRIKEVKLETGETVQVKFCETCLLYRSPRASHCSICNNCVQRFDHHCPWVGQCIGARNYSFFICFISSSTALCIYVFTCSWVNILRQRTSFWTAISRDILSVILILYCFIVVWFVGGLTVFHFYLISTNQTTYESFRYRYDRKENPFNKGILSNFRQVLFSKISPSLINLRAWTSEDDTGLSVIDDNGDSETGSKNFNVEMGVPKLLQKIDLDGFDNKPSNSKNQDFHDQTKFGIA</sequence>